<name>A0A521BFX3_SACCC</name>
<proteinExistence type="predicted"/>
<evidence type="ECO:0000256" key="4">
    <source>
        <dbReference type="SAM" id="MobiDB-lite"/>
    </source>
</evidence>
<dbReference type="Proteomes" id="UP000319040">
    <property type="component" value="Unassembled WGS sequence"/>
</dbReference>
<feature type="repeat" description="TPR" evidence="3">
    <location>
        <begin position="101"/>
        <end position="134"/>
    </location>
</feature>
<dbReference type="SMART" id="SM00028">
    <property type="entry name" value="TPR"/>
    <property type="match status" value="11"/>
</dbReference>
<feature type="repeat" description="TPR" evidence="3">
    <location>
        <begin position="271"/>
        <end position="304"/>
    </location>
</feature>
<gene>
    <name evidence="5" type="ORF">SAMN06265379_101917</name>
</gene>
<keyword evidence="6" id="KW-1185">Reference proteome</keyword>
<keyword evidence="2 3" id="KW-0802">TPR repeat</keyword>
<dbReference type="PANTHER" id="PTHR44858">
    <property type="entry name" value="TETRATRICOPEPTIDE REPEAT PROTEIN 6"/>
    <property type="match status" value="1"/>
</dbReference>
<dbReference type="Pfam" id="PF13432">
    <property type="entry name" value="TPR_16"/>
    <property type="match status" value="2"/>
</dbReference>
<reference evidence="5 6" key="1">
    <citation type="submission" date="2017-05" db="EMBL/GenBank/DDBJ databases">
        <authorList>
            <person name="Varghese N."/>
            <person name="Submissions S."/>
        </authorList>
    </citation>
    <scope>NUCLEOTIDE SEQUENCE [LARGE SCALE GENOMIC DNA]</scope>
    <source>
        <strain evidence="5 6">DSM 27040</strain>
    </source>
</reference>
<dbReference type="InterPro" id="IPR050498">
    <property type="entry name" value="Ycf3"/>
</dbReference>
<dbReference type="AlphaFoldDB" id="A0A521BFX3"/>
<dbReference type="PANTHER" id="PTHR44858:SF1">
    <property type="entry name" value="UDP-N-ACETYLGLUCOSAMINE--PEPTIDE N-ACETYLGLUCOSAMINYLTRANSFERASE SPINDLY-RELATED"/>
    <property type="match status" value="1"/>
</dbReference>
<dbReference type="OrthoDB" id="712930at2"/>
<accession>A0A521BFX3</accession>
<dbReference type="Gene3D" id="1.25.40.10">
    <property type="entry name" value="Tetratricopeptide repeat domain"/>
    <property type="match status" value="5"/>
</dbReference>
<organism evidence="5 6">
    <name type="scientific">Saccharicrinis carchari</name>
    <dbReference type="NCBI Taxonomy" id="1168039"/>
    <lineage>
        <taxon>Bacteria</taxon>
        <taxon>Pseudomonadati</taxon>
        <taxon>Bacteroidota</taxon>
        <taxon>Bacteroidia</taxon>
        <taxon>Marinilabiliales</taxon>
        <taxon>Marinilabiliaceae</taxon>
        <taxon>Saccharicrinis</taxon>
    </lineage>
</organism>
<dbReference type="Pfam" id="PF13181">
    <property type="entry name" value="TPR_8"/>
    <property type="match status" value="2"/>
</dbReference>
<evidence type="ECO:0000256" key="1">
    <source>
        <dbReference type="ARBA" id="ARBA00022737"/>
    </source>
</evidence>
<evidence type="ECO:0000313" key="5">
    <source>
        <dbReference type="EMBL" id="SMO46005.1"/>
    </source>
</evidence>
<dbReference type="PROSITE" id="PS50005">
    <property type="entry name" value="TPR"/>
    <property type="match status" value="6"/>
</dbReference>
<dbReference type="InterPro" id="IPR019734">
    <property type="entry name" value="TPR_rpt"/>
</dbReference>
<feature type="repeat" description="TPR" evidence="3">
    <location>
        <begin position="237"/>
        <end position="270"/>
    </location>
</feature>
<evidence type="ECO:0000313" key="6">
    <source>
        <dbReference type="Proteomes" id="UP000319040"/>
    </source>
</evidence>
<protein>
    <submittedName>
        <fullName evidence="5">Tetratricopeptide repeat-containing protein</fullName>
    </submittedName>
</protein>
<sequence>MVPSMLFMRKIFYFLHILFLLGMASHTKAQIDTDRVLIIGRNALYFEDYVLAISYFNKVIRVKPYLAEPYYLRAFAKYSLDDLKGAEKDMNKAISINPFHASFYRFRGDIRSKFGSYEASLVDYAKGLELSPQDEGIFFNRGLVYMNTKEYQKSVDDFTAVLKIDNAQYGAYINRAIAKLHLNDTIGAVRDMDEAIEVNPLVADAYRFSAIIYYETNDFDKALDRINEAIALNRRDAGYYMLRGVIRYQMDNLMGTMSDFDQVIELDPKNTMAYANRGILRVEVGDVNNAIDDFSRVLALNPGDLLTLFNRSLLYIKVGQYREAISDLNLIVDRYPDYPDAYMARAQAYSGLNNNVAAGRDYNMAYKLEQDQRKKGEKQQKGKEGNKPKETRSEKDDDISNHDKIAVLDDFGIEETEVEEIDNLRGKIQNRNIIIDLESVYGLTFFSVDSLVNRTRYFKPEVTQFNQRKKFGRPLVFSNREAETDGTKSLEYFSTIKDIGSELQQTPDDNELRFIRAILYGVVLNYTSAINEYDFIVENTRDNGLALFAYFNRAYVRYKMVEMMQTFDEEELPSSLISKPLTSSLNKDQKNKEDEIIKKRLDYELIERDLQKVLELDPDYEFAYYNLGIVQCIRKDYEGAITNFDKAIELNPFFAEAYFNRGLTRIYLKQDELGTLDLSKAGELGMYKAYNVIKRYGMQRVIKDENNEQ</sequence>
<evidence type="ECO:0000256" key="3">
    <source>
        <dbReference type="PROSITE-ProRule" id="PRU00339"/>
    </source>
</evidence>
<dbReference type="PROSITE" id="PS50293">
    <property type="entry name" value="TPR_REGION"/>
    <property type="match status" value="1"/>
</dbReference>
<feature type="repeat" description="TPR" evidence="3">
    <location>
        <begin position="203"/>
        <end position="236"/>
    </location>
</feature>
<keyword evidence="1" id="KW-0677">Repeat</keyword>
<dbReference type="InterPro" id="IPR011990">
    <property type="entry name" value="TPR-like_helical_dom_sf"/>
</dbReference>
<feature type="repeat" description="TPR" evidence="3">
    <location>
        <begin position="135"/>
        <end position="168"/>
    </location>
</feature>
<dbReference type="SUPFAM" id="SSF48452">
    <property type="entry name" value="TPR-like"/>
    <property type="match status" value="3"/>
</dbReference>
<evidence type="ECO:0000256" key="2">
    <source>
        <dbReference type="ARBA" id="ARBA00022803"/>
    </source>
</evidence>
<feature type="region of interest" description="Disordered" evidence="4">
    <location>
        <begin position="370"/>
        <end position="399"/>
    </location>
</feature>
<dbReference type="EMBL" id="FXTB01000001">
    <property type="protein sequence ID" value="SMO46005.1"/>
    <property type="molecule type" value="Genomic_DNA"/>
</dbReference>
<dbReference type="Pfam" id="PF13414">
    <property type="entry name" value="TPR_11"/>
    <property type="match status" value="1"/>
</dbReference>
<feature type="repeat" description="TPR" evidence="3">
    <location>
        <begin position="621"/>
        <end position="654"/>
    </location>
</feature>